<proteinExistence type="inferred from homology"/>
<dbReference type="EMBL" id="JAHBAY010000014">
    <property type="protein sequence ID" value="MBT0772842.1"/>
    <property type="molecule type" value="Genomic_DNA"/>
</dbReference>
<comment type="caution">
    <text evidence="2">The sequence shown here is derived from an EMBL/GenBank/DDBJ whole genome shotgun (WGS) entry which is preliminary data.</text>
</comment>
<dbReference type="NCBIfam" id="TIGR03930">
    <property type="entry name" value="WXG100_ESAT6"/>
    <property type="match status" value="1"/>
</dbReference>
<name>A0ABS5TP23_9ACTN</name>
<dbReference type="InterPro" id="IPR010310">
    <property type="entry name" value="T7SS_ESAT-6-like"/>
</dbReference>
<reference evidence="2 3" key="1">
    <citation type="submission" date="2021-05" db="EMBL/GenBank/DDBJ databases">
        <title>Kineosporia and Streptomyces sp. nov. two new marine actinobacteria isolated from Coral.</title>
        <authorList>
            <person name="Buangrab K."/>
            <person name="Sutthacheep M."/>
            <person name="Yeemin T."/>
            <person name="Harunari E."/>
            <person name="Igarashi Y."/>
            <person name="Kanchanasin P."/>
            <person name="Tanasupawat S."/>
            <person name="Phongsopitanun W."/>
        </authorList>
    </citation>
    <scope>NUCLEOTIDE SEQUENCE [LARGE SCALE GENOMIC DNA]</scope>
    <source>
        <strain evidence="2 3">J2-2</strain>
    </source>
</reference>
<keyword evidence="3" id="KW-1185">Reference proteome</keyword>
<gene>
    <name evidence="2" type="ORF">KIH74_28125</name>
</gene>
<dbReference type="RefSeq" id="WP_214159383.1">
    <property type="nucleotide sequence ID" value="NZ_JAHBAY010000014.1"/>
</dbReference>
<organism evidence="2 3">
    <name type="scientific">Kineosporia corallincola</name>
    <dbReference type="NCBI Taxonomy" id="2835133"/>
    <lineage>
        <taxon>Bacteria</taxon>
        <taxon>Bacillati</taxon>
        <taxon>Actinomycetota</taxon>
        <taxon>Actinomycetes</taxon>
        <taxon>Kineosporiales</taxon>
        <taxon>Kineosporiaceae</taxon>
        <taxon>Kineosporia</taxon>
    </lineage>
</organism>
<comment type="similarity">
    <text evidence="1">Belongs to the WXG100 family.</text>
</comment>
<evidence type="ECO:0000256" key="1">
    <source>
        <dbReference type="RuleBase" id="RU362001"/>
    </source>
</evidence>
<dbReference type="Gene3D" id="1.10.287.1060">
    <property type="entry name" value="ESAT-6-like"/>
    <property type="match status" value="1"/>
</dbReference>
<dbReference type="InterPro" id="IPR036689">
    <property type="entry name" value="ESAT-6-like_sf"/>
</dbReference>
<dbReference type="Pfam" id="PF06013">
    <property type="entry name" value="WXG100"/>
    <property type="match status" value="1"/>
</dbReference>
<protein>
    <recommendedName>
        <fullName evidence="1">ESAT-6-like protein</fullName>
    </recommendedName>
</protein>
<evidence type="ECO:0000313" key="3">
    <source>
        <dbReference type="Proteomes" id="UP001197247"/>
    </source>
</evidence>
<evidence type="ECO:0000313" key="2">
    <source>
        <dbReference type="EMBL" id="MBT0772842.1"/>
    </source>
</evidence>
<accession>A0ABS5TP23</accession>
<dbReference type="SUPFAM" id="SSF140453">
    <property type="entry name" value="EsxAB dimer-like"/>
    <property type="match status" value="1"/>
</dbReference>
<sequence length="110" mass="11875">MAEIDVNGMVQAASSIHDVVESISTEENAVRESISNLLVTWTGQSATTFARAMEEFYAQCDAIEAMLSDLSLTVFNSAKKYAEANDSANQQASLFVSAPIRPEPLLPNFG</sequence>
<dbReference type="Proteomes" id="UP001197247">
    <property type="component" value="Unassembled WGS sequence"/>
</dbReference>